<keyword evidence="2 9" id="KW-0812">Transmembrane</keyword>
<feature type="transmembrane region" description="Helical" evidence="10">
    <location>
        <begin position="204"/>
        <end position="227"/>
    </location>
</feature>
<evidence type="ECO:0000259" key="11">
    <source>
        <dbReference type="PROSITE" id="PS50262"/>
    </source>
</evidence>
<comment type="caution">
    <text evidence="12">The sequence shown here is derived from an EMBL/GenBank/DDBJ whole genome shotgun (WGS) entry which is preliminary data.</text>
</comment>
<evidence type="ECO:0000256" key="8">
    <source>
        <dbReference type="ARBA" id="ARBA00025736"/>
    </source>
</evidence>
<feature type="transmembrane region" description="Helical" evidence="10">
    <location>
        <begin position="166"/>
        <end position="192"/>
    </location>
</feature>
<comment type="similarity">
    <text evidence="8">Belongs to the chemokine-like receptor (CMKLR) family.</text>
</comment>
<dbReference type="PANTHER" id="PTHR24225:SF70">
    <property type="entry name" value="G PROTEIN-COUPLED RECEPTOR 33"/>
    <property type="match status" value="1"/>
</dbReference>
<dbReference type="InterPro" id="IPR000276">
    <property type="entry name" value="GPCR_Rhodpsn"/>
</dbReference>
<feature type="transmembrane region" description="Helical" evidence="10">
    <location>
        <begin position="112"/>
        <end position="134"/>
    </location>
</feature>
<dbReference type="PRINTS" id="PR00526">
    <property type="entry name" value="FMETLEUPHER"/>
</dbReference>
<organism evidence="12 13">
    <name type="scientific">Staurois parvus</name>
    <dbReference type="NCBI Taxonomy" id="386267"/>
    <lineage>
        <taxon>Eukaryota</taxon>
        <taxon>Metazoa</taxon>
        <taxon>Chordata</taxon>
        <taxon>Craniata</taxon>
        <taxon>Vertebrata</taxon>
        <taxon>Euteleostomi</taxon>
        <taxon>Amphibia</taxon>
        <taxon>Batrachia</taxon>
        <taxon>Anura</taxon>
        <taxon>Neobatrachia</taxon>
        <taxon>Ranoidea</taxon>
        <taxon>Ranidae</taxon>
        <taxon>Staurois</taxon>
    </lineage>
</organism>
<evidence type="ECO:0000256" key="9">
    <source>
        <dbReference type="RuleBase" id="RU000688"/>
    </source>
</evidence>
<dbReference type="Pfam" id="PF00001">
    <property type="entry name" value="7tm_1"/>
    <property type="match status" value="1"/>
</dbReference>
<evidence type="ECO:0000256" key="2">
    <source>
        <dbReference type="ARBA" id="ARBA00022692"/>
    </source>
</evidence>
<comment type="similarity">
    <text evidence="9">Belongs to the G-protein coupled receptor 1 family.</text>
</comment>
<keyword evidence="7 9" id="KW-0807">Transducer</keyword>
<feature type="transmembrane region" description="Helical" evidence="10">
    <location>
        <begin position="78"/>
        <end position="100"/>
    </location>
</feature>
<comment type="subcellular location">
    <subcellularLocation>
        <location evidence="1">Membrane</location>
        <topology evidence="1">Multi-pass membrane protein</topology>
    </subcellularLocation>
</comment>
<evidence type="ECO:0000256" key="10">
    <source>
        <dbReference type="SAM" id="Phobius"/>
    </source>
</evidence>
<reference evidence="12" key="1">
    <citation type="submission" date="2023-05" db="EMBL/GenBank/DDBJ databases">
        <authorList>
            <person name="Stuckert A."/>
        </authorList>
    </citation>
    <scope>NUCLEOTIDE SEQUENCE</scope>
</reference>
<dbReference type="PRINTS" id="PR00237">
    <property type="entry name" value="GPCRRHODOPSN"/>
</dbReference>
<dbReference type="EMBL" id="CATNWA010001251">
    <property type="protein sequence ID" value="CAI9539583.1"/>
    <property type="molecule type" value="Genomic_DNA"/>
</dbReference>
<evidence type="ECO:0000313" key="13">
    <source>
        <dbReference type="Proteomes" id="UP001162483"/>
    </source>
</evidence>
<dbReference type="PANTHER" id="PTHR24225">
    <property type="entry name" value="CHEMOTACTIC RECEPTOR"/>
    <property type="match status" value="1"/>
</dbReference>
<feature type="transmembrane region" description="Helical" evidence="10">
    <location>
        <begin position="32"/>
        <end position="58"/>
    </location>
</feature>
<evidence type="ECO:0000256" key="6">
    <source>
        <dbReference type="ARBA" id="ARBA00023170"/>
    </source>
</evidence>
<dbReference type="Gene3D" id="1.20.1070.10">
    <property type="entry name" value="Rhodopsin 7-helix transmembrane proteins"/>
    <property type="match status" value="1"/>
</dbReference>
<dbReference type="InterPro" id="IPR017452">
    <property type="entry name" value="GPCR_Rhodpsn_7TM"/>
</dbReference>
<keyword evidence="3 10" id="KW-1133">Transmembrane helix</keyword>
<feature type="transmembrane region" description="Helical" evidence="10">
    <location>
        <begin position="239"/>
        <end position="267"/>
    </location>
</feature>
<keyword evidence="6 9" id="KW-0675">Receptor</keyword>
<dbReference type="SUPFAM" id="SSF81321">
    <property type="entry name" value="Family A G protein-coupled receptor-like"/>
    <property type="match status" value="1"/>
</dbReference>
<gene>
    <name evidence="12" type="ORF">SPARVUS_LOCUS1608717</name>
</gene>
<proteinExistence type="inferred from homology"/>
<dbReference type="PROSITE" id="PS00237">
    <property type="entry name" value="G_PROTEIN_RECEP_F1_1"/>
    <property type="match status" value="1"/>
</dbReference>
<sequence length="310" mass="35593">MVVYSVAFLLGTIGNGVVIFFTGFVMKRTVNVVWFLNLAIADFIFTFFLPLSITYVALDFHWPFGKFMCKLNSTVLFINLYASIFLLTVISIDRYISVVFPVWCQNHRTPRLASFVAGAVWILALIFSIPYAIFRDINDNGEDYVSCYNNFHADEDIAYSRHKATVIIRFIASFLIPFTIIIFCYSVILFRIQKNHMTTSSKPFKVILAVIISFLVCWFPYHVFSFLELSANYVENDHLFYVVFVGIPITSSLAFINSCVNPVLYVFMGRDFKKKFQDSLRSILERAFTEESAQLDSKSKTKSTSDSQLV</sequence>
<evidence type="ECO:0000256" key="3">
    <source>
        <dbReference type="ARBA" id="ARBA00022989"/>
    </source>
</evidence>
<evidence type="ECO:0000256" key="4">
    <source>
        <dbReference type="ARBA" id="ARBA00023040"/>
    </source>
</evidence>
<keyword evidence="5 10" id="KW-0472">Membrane</keyword>
<name>A0ABN9AU66_9NEOB</name>
<dbReference type="InterPro" id="IPR000826">
    <property type="entry name" value="Formyl_rcpt-rel"/>
</dbReference>
<dbReference type="Proteomes" id="UP001162483">
    <property type="component" value="Unassembled WGS sequence"/>
</dbReference>
<feature type="domain" description="G-protein coupled receptors family 1 profile" evidence="11">
    <location>
        <begin position="14"/>
        <end position="265"/>
    </location>
</feature>
<protein>
    <recommendedName>
        <fullName evidence="11">G-protein coupled receptors family 1 profile domain-containing protein</fullName>
    </recommendedName>
</protein>
<evidence type="ECO:0000313" key="12">
    <source>
        <dbReference type="EMBL" id="CAI9539583.1"/>
    </source>
</evidence>
<evidence type="ECO:0000256" key="5">
    <source>
        <dbReference type="ARBA" id="ARBA00023136"/>
    </source>
</evidence>
<feature type="transmembrane region" description="Helical" evidence="10">
    <location>
        <begin position="6"/>
        <end position="25"/>
    </location>
</feature>
<evidence type="ECO:0000256" key="1">
    <source>
        <dbReference type="ARBA" id="ARBA00004141"/>
    </source>
</evidence>
<accession>A0ABN9AU66</accession>
<keyword evidence="13" id="KW-1185">Reference proteome</keyword>
<keyword evidence="4 9" id="KW-0297">G-protein coupled receptor</keyword>
<evidence type="ECO:0000256" key="7">
    <source>
        <dbReference type="ARBA" id="ARBA00023224"/>
    </source>
</evidence>
<dbReference type="PROSITE" id="PS50262">
    <property type="entry name" value="G_PROTEIN_RECEP_F1_2"/>
    <property type="match status" value="1"/>
</dbReference>